<name>A0AB39XF64_9BRAD</name>
<protein>
    <submittedName>
        <fullName evidence="2">Uncharacterized protein</fullName>
    </submittedName>
</protein>
<feature type="region of interest" description="Disordered" evidence="1">
    <location>
        <begin position="1"/>
        <end position="35"/>
    </location>
</feature>
<dbReference type="EMBL" id="CP165734">
    <property type="protein sequence ID" value="XDV56630.1"/>
    <property type="molecule type" value="Genomic_DNA"/>
</dbReference>
<reference evidence="2" key="1">
    <citation type="submission" date="2024-08" db="EMBL/GenBank/DDBJ databases">
        <authorList>
            <person name="Chaddad Z."/>
            <person name="Lamrabet M."/>
            <person name="Bouhnik O."/>
            <person name="Alami S."/>
            <person name="Wipf D."/>
            <person name="Courty P.E."/>
            <person name="Missbah El Idrissi M."/>
        </authorList>
    </citation>
    <scope>NUCLEOTIDE SEQUENCE</scope>
    <source>
        <strain evidence="2">LLZ17</strain>
    </source>
</reference>
<gene>
    <name evidence="2" type="ORF">AB8Z38_28920</name>
</gene>
<proteinExistence type="predicted"/>
<dbReference type="RefSeq" id="WP_369721071.1">
    <property type="nucleotide sequence ID" value="NZ_CP165734.1"/>
</dbReference>
<accession>A0AB39XF64</accession>
<evidence type="ECO:0000313" key="2">
    <source>
        <dbReference type="EMBL" id="XDV56630.1"/>
    </source>
</evidence>
<feature type="compositionally biased region" description="Low complexity" evidence="1">
    <location>
        <begin position="13"/>
        <end position="22"/>
    </location>
</feature>
<evidence type="ECO:0000256" key="1">
    <source>
        <dbReference type="SAM" id="MobiDB-lite"/>
    </source>
</evidence>
<sequence length="123" mass="13902">MYSRKQIDKLAGIAQQPQASAPNPAPSDPIPDAMWQSLLDDPRAAGKPKQPNHQCRLGDIQSIMLRVECSRCSRIVEMQKAEAMRYFGPDAIWKNVGQRLLDQTCTIRTGRHEEDGCWPNWIA</sequence>
<organism evidence="2">
    <name type="scientific">Bradyrhizobium sp. LLZ17</name>
    <dbReference type="NCBI Taxonomy" id="3239388"/>
    <lineage>
        <taxon>Bacteria</taxon>
        <taxon>Pseudomonadati</taxon>
        <taxon>Pseudomonadota</taxon>
        <taxon>Alphaproteobacteria</taxon>
        <taxon>Hyphomicrobiales</taxon>
        <taxon>Nitrobacteraceae</taxon>
        <taxon>Bradyrhizobium</taxon>
    </lineage>
</organism>
<dbReference type="AlphaFoldDB" id="A0AB39XF64"/>